<dbReference type="KEGG" id="hty:BN2458_PEG1173"/>
<dbReference type="STRING" id="76936.BN2458_PEG1173"/>
<name>A0A099UG58_9HELI</name>
<proteinExistence type="predicted"/>
<reference evidence="1" key="2">
    <citation type="submission" date="2015-11" db="EMBL/GenBank/DDBJ databases">
        <authorList>
            <person name="Zhang Y."/>
            <person name="Guo Z."/>
        </authorList>
    </citation>
    <scope>NUCLEOTIDE SEQUENCE</scope>
    <source>
        <strain evidence="1">1</strain>
    </source>
</reference>
<dbReference type="OrthoDB" id="5326994at2"/>
<dbReference type="RefSeq" id="WP_034343240.1">
    <property type="nucleotide sequence ID" value="NZ_CAOMJD010000008.1"/>
</dbReference>
<dbReference type="EMBL" id="LN907858">
    <property type="protein sequence ID" value="CUU40058.1"/>
    <property type="molecule type" value="Genomic_DNA"/>
</dbReference>
<gene>
    <name evidence="1" type="ORF">BN2458_PEG1173</name>
    <name evidence="2" type="ORF">LS75_005025</name>
</gene>
<sequence>MRYIMSLVISVALVCASDFTLPQFKEAFIKNAFLQTSKADLGGVLQCEMSTNDKKIKTNHNAKAESKALSLIVDSIQKSRKMPLRDNAENIPHIKELATLAKDSTLAKVYLMQLAIMDTRSPCITCLRVAEEQIGFILTFMPEKINDRKVWHIIDFTHSQPSKELLGRLVSLDSYALSGEKLLCEGLSKQDSLLLVSAYAHFALSGLNTRALNALMQSALWGNTDAATLILFLLDNGIYLPLNKIAAQMLEIAITNGDYQNALKNNPMITKSLAVTEGNALSNIFESITHWRYVAKGIILPATDSRYARLDDEDKKGIALIWFNLISAGALARQSIYDTGDSKQQQTYKDILESKMQLKGINTYPFVKTYHQR</sequence>
<organism evidence="1 4">
    <name type="scientific">Helicobacter typhlonius</name>
    <dbReference type="NCBI Taxonomy" id="76936"/>
    <lineage>
        <taxon>Bacteria</taxon>
        <taxon>Pseudomonadati</taxon>
        <taxon>Campylobacterota</taxon>
        <taxon>Epsilonproteobacteria</taxon>
        <taxon>Campylobacterales</taxon>
        <taxon>Helicobacteraceae</taxon>
        <taxon>Helicobacter</taxon>
    </lineage>
</organism>
<reference evidence="2 3" key="1">
    <citation type="journal article" date="2014" name="Genome Announc.">
        <title>Draft genome sequences of eight enterohepatic helicobacter species isolated from both laboratory and wild rodents.</title>
        <authorList>
            <person name="Sheh A."/>
            <person name="Shen Z."/>
            <person name="Fox J.G."/>
        </authorList>
    </citation>
    <scope>NUCLEOTIDE SEQUENCE [LARGE SCALE GENOMIC DNA]</scope>
    <source>
        <strain evidence="2 3">MIT 98-6810</strain>
    </source>
</reference>
<evidence type="ECO:0000313" key="2">
    <source>
        <dbReference type="EMBL" id="TLD78673.1"/>
    </source>
</evidence>
<protein>
    <submittedName>
        <fullName evidence="1">Predicted secreted protein</fullName>
    </submittedName>
</protein>
<evidence type="ECO:0000313" key="1">
    <source>
        <dbReference type="EMBL" id="CUU40058.1"/>
    </source>
</evidence>
<dbReference type="Proteomes" id="UP000064525">
    <property type="component" value="Chromosome I"/>
</dbReference>
<dbReference type="AlphaFoldDB" id="A0A099UG58"/>
<evidence type="ECO:0000313" key="3">
    <source>
        <dbReference type="Proteomes" id="UP000029925"/>
    </source>
</evidence>
<accession>A0A099UG58</accession>
<dbReference type="EMBL" id="JRPF02000004">
    <property type="protein sequence ID" value="TLD78673.1"/>
    <property type="molecule type" value="Genomic_DNA"/>
</dbReference>
<keyword evidence="3" id="KW-1185">Reference proteome</keyword>
<reference evidence="4" key="3">
    <citation type="submission" date="2015-11" db="EMBL/GenBank/DDBJ databases">
        <authorList>
            <person name="Anvar S.Y."/>
        </authorList>
    </citation>
    <scope>NUCLEOTIDE SEQUENCE [LARGE SCALE GENOMIC DNA]</scope>
</reference>
<dbReference type="Proteomes" id="UP000029925">
    <property type="component" value="Unassembled WGS sequence"/>
</dbReference>
<dbReference type="GeneID" id="78151378"/>
<dbReference type="PATRIC" id="fig|76936.10.peg.1147"/>
<evidence type="ECO:0000313" key="4">
    <source>
        <dbReference type="Proteomes" id="UP000064525"/>
    </source>
</evidence>